<evidence type="ECO:0000313" key="4">
    <source>
        <dbReference type="Proteomes" id="UP001642409"/>
    </source>
</evidence>
<feature type="transmembrane region" description="Helical" evidence="1">
    <location>
        <begin position="216"/>
        <end position="238"/>
    </location>
</feature>
<keyword evidence="1" id="KW-0472">Membrane</keyword>
<feature type="transmembrane region" description="Helical" evidence="1">
    <location>
        <begin position="379"/>
        <end position="397"/>
    </location>
</feature>
<evidence type="ECO:0000256" key="1">
    <source>
        <dbReference type="SAM" id="Phobius"/>
    </source>
</evidence>
<sequence>MSEKLTTNINETTVKQSKLSKYPMLQSIAKSAQKFHNFINPQTVYADGCPRLISIDALRGFSIFAMILQHEVFGILDTGAILNYPMPKIIASYIIGVPVIILANWRTFIVLISGITNGFTQMKAKSVRQLSIDTLKRVFGACCIFPVFMVVDWLYCATHSSVYPLKDYYSRRAQLIHDYPNDKVKYSFPQNIDRQSSQNMFVQPWFITYFNESGAALFYGFTSILINFINFAVQAPVLIFKKLKMHHKKYIYSIMFVILACIFSFCTHAVHYKFYTHFSKKFPDIYVNKAIECAASELRKTYETPANFLKYYGADGTYRQQSNTAFKHYMFMFINGHNTYMFPMWSNILLGSAFGCLLAGFYEQQKVTSKRQWNKTRKYLILAMWCSLVIPIIMYGISRAIAQSYKAAGKRSAVQSYLSDIMNLVEGRQCIMPEYLHVEVTIQFICIILMVMIFEARIQKQAHKHARRSLYLRRFSTASMTVYSFSFVLGIVIRSIFVFDPKEIGYYYGFMVLYFVVQLFLFVALDHADWIFTPDWFLSSIPKVLQGRFKKGTYAKDSHLRVKPIIVLEKFEEDAIVEEETRNAEAVQTLPPTDQLEVAHMLQVSQQLK</sequence>
<keyword evidence="1 2" id="KW-0812">Transmembrane</keyword>
<comment type="caution">
    <text evidence="2">The sequence shown here is derived from an EMBL/GenBank/DDBJ whole genome shotgun (WGS) entry which is preliminary data.</text>
</comment>
<organism evidence="2">
    <name type="scientific">Hexamita inflata</name>
    <dbReference type="NCBI Taxonomy" id="28002"/>
    <lineage>
        <taxon>Eukaryota</taxon>
        <taxon>Metamonada</taxon>
        <taxon>Diplomonadida</taxon>
        <taxon>Hexamitidae</taxon>
        <taxon>Hexamitinae</taxon>
        <taxon>Hexamita</taxon>
    </lineage>
</organism>
<protein>
    <submittedName>
        <fullName evidence="2">Transmembrane domain-containing protein</fullName>
    </submittedName>
    <submittedName>
        <fullName evidence="3">Transmembrane_domain-containing protein</fullName>
    </submittedName>
</protein>
<reference evidence="3 4" key="2">
    <citation type="submission" date="2024-07" db="EMBL/GenBank/DDBJ databases">
        <authorList>
            <person name="Akdeniz Z."/>
        </authorList>
    </citation>
    <scope>NUCLEOTIDE SEQUENCE [LARGE SCALE GENOMIC DNA]</scope>
</reference>
<dbReference type="EMBL" id="CAXDID020000302">
    <property type="protein sequence ID" value="CAL6073682.1"/>
    <property type="molecule type" value="Genomic_DNA"/>
</dbReference>
<dbReference type="Proteomes" id="UP001642409">
    <property type="component" value="Unassembled WGS sequence"/>
</dbReference>
<keyword evidence="4" id="KW-1185">Reference proteome</keyword>
<evidence type="ECO:0000313" key="3">
    <source>
        <dbReference type="EMBL" id="CAL6073682.1"/>
    </source>
</evidence>
<feature type="transmembrane region" description="Helical" evidence="1">
    <location>
        <begin position="340"/>
        <end position="359"/>
    </location>
</feature>
<feature type="transmembrane region" description="Helical" evidence="1">
    <location>
        <begin position="250"/>
        <end position="270"/>
    </location>
</feature>
<feature type="transmembrane region" description="Helical" evidence="1">
    <location>
        <begin position="137"/>
        <end position="155"/>
    </location>
</feature>
<feature type="transmembrane region" description="Helical" evidence="1">
    <location>
        <begin position="475"/>
        <end position="499"/>
    </location>
</feature>
<proteinExistence type="predicted"/>
<feature type="transmembrane region" description="Helical" evidence="1">
    <location>
        <begin position="435"/>
        <end position="454"/>
    </location>
</feature>
<accession>A0AA86PTZ6</accession>
<keyword evidence="1" id="KW-1133">Transmembrane helix</keyword>
<dbReference type="AlphaFoldDB" id="A0AA86PTZ6"/>
<reference evidence="2" key="1">
    <citation type="submission" date="2023-06" db="EMBL/GenBank/DDBJ databases">
        <authorList>
            <person name="Kurt Z."/>
        </authorList>
    </citation>
    <scope>NUCLEOTIDE SEQUENCE</scope>
</reference>
<feature type="transmembrane region" description="Helical" evidence="1">
    <location>
        <begin position="90"/>
        <end position="116"/>
    </location>
</feature>
<evidence type="ECO:0000313" key="2">
    <source>
        <dbReference type="EMBL" id="CAI9944781.1"/>
    </source>
</evidence>
<dbReference type="EMBL" id="CATOUU010000733">
    <property type="protein sequence ID" value="CAI9944781.1"/>
    <property type="molecule type" value="Genomic_DNA"/>
</dbReference>
<gene>
    <name evidence="2" type="ORF">HINF_LOCUS32426</name>
    <name evidence="3" type="ORF">HINF_LOCUS56220</name>
</gene>
<feature type="transmembrane region" description="Helical" evidence="1">
    <location>
        <begin position="505"/>
        <end position="525"/>
    </location>
</feature>
<feature type="transmembrane region" description="Helical" evidence="1">
    <location>
        <begin position="61"/>
        <end position="84"/>
    </location>
</feature>
<name>A0AA86PTZ6_9EUKA</name>